<feature type="binding site" evidence="14">
    <location>
        <position position="52"/>
    </location>
    <ligand>
        <name>Zn(2+)</name>
        <dbReference type="ChEBI" id="CHEBI:29105"/>
        <note>catalytic</note>
    </ligand>
</feature>
<evidence type="ECO:0000256" key="7">
    <source>
        <dbReference type="ARBA" id="ARBA00022801"/>
    </source>
</evidence>
<dbReference type="FunFam" id="3.40.140.10:FF:000008">
    <property type="entry name" value="Cytidine deaminase"/>
    <property type="match status" value="1"/>
</dbReference>
<dbReference type="EMBL" id="AZDJ01000013">
    <property type="protein sequence ID" value="KRK73277.1"/>
    <property type="molecule type" value="Genomic_DNA"/>
</dbReference>
<evidence type="ECO:0000313" key="18">
    <source>
        <dbReference type="Proteomes" id="UP000051804"/>
    </source>
</evidence>
<dbReference type="SUPFAM" id="SSF53927">
    <property type="entry name" value="Cytidine deaminase-like"/>
    <property type="match status" value="1"/>
</dbReference>
<keyword evidence="18" id="KW-1185">Reference proteome</keyword>
<comment type="cofactor">
    <cofactor evidence="1 14 15">
        <name>Zn(2+)</name>
        <dbReference type="ChEBI" id="CHEBI:29105"/>
    </cofactor>
</comment>
<dbReference type="InterPro" id="IPR002125">
    <property type="entry name" value="CMP_dCMP_dom"/>
</dbReference>
<dbReference type="PROSITE" id="PS51747">
    <property type="entry name" value="CYT_DCMP_DEAMINASES_2"/>
    <property type="match status" value="1"/>
</dbReference>
<evidence type="ECO:0000256" key="2">
    <source>
        <dbReference type="ARBA" id="ARBA00003949"/>
    </source>
</evidence>
<proteinExistence type="inferred from homology"/>
<dbReference type="GO" id="GO:0055086">
    <property type="term" value="P:nucleobase-containing small molecule metabolic process"/>
    <property type="evidence" value="ECO:0007669"/>
    <property type="project" value="UniProtKB-ARBA"/>
</dbReference>
<evidence type="ECO:0000256" key="15">
    <source>
        <dbReference type="RuleBase" id="RU364006"/>
    </source>
</evidence>
<name>A0A0R1JPP1_9LACO</name>
<reference evidence="17 18" key="1">
    <citation type="journal article" date="2015" name="Genome Announc.">
        <title>Expanding the biotechnology potential of lactobacilli through comparative genomics of 213 strains and associated genera.</title>
        <authorList>
            <person name="Sun Z."/>
            <person name="Harris H.M."/>
            <person name="McCann A."/>
            <person name="Guo C."/>
            <person name="Argimon S."/>
            <person name="Zhang W."/>
            <person name="Yang X."/>
            <person name="Jeffery I.B."/>
            <person name="Cooney J.C."/>
            <person name="Kagawa T.F."/>
            <person name="Liu W."/>
            <person name="Song Y."/>
            <person name="Salvetti E."/>
            <person name="Wrobel A."/>
            <person name="Rasinkangas P."/>
            <person name="Parkhill J."/>
            <person name="Rea M.C."/>
            <person name="O'Sullivan O."/>
            <person name="Ritari J."/>
            <person name="Douillard F.P."/>
            <person name="Paul Ross R."/>
            <person name="Yang R."/>
            <person name="Briner A.E."/>
            <person name="Felis G.E."/>
            <person name="de Vos W.M."/>
            <person name="Barrangou R."/>
            <person name="Klaenhammer T.R."/>
            <person name="Caufield P.W."/>
            <person name="Cui Y."/>
            <person name="Zhang H."/>
            <person name="O'Toole P.W."/>
        </authorList>
    </citation>
    <scope>NUCLEOTIDE SEQUENCE [LARGE SCALE GENOMIC DNA]</scope>
    <source>
        <strain evidence="17 18">JCM 17158</strain>
    </source>
</reference>
<keyword evidence="7 15" id="KW-0378">Hydrolase</keyword>
<evidence type="ECO:0000256" key="1">
    <source>
        <dbReference type="ARBA" id="ARBA00001947"/>
    </source>
</evidence>
<dbReference type="GO" id="GO:0008270">
    <property type="term" value="F:zinc ion binding"/>
    <property type="evidence" value="ECO:0007669"/>
    <property type="project" value="UniProtKB-UniRule"/>
</dbReference>
<comment type="similarity">
    <text evidence="3 15">Belongs to the cytidine and deoxycytidylate deaminase family.</text>
</comment>
<comment type="caution">
    <text evidence="17">The sequence shown here is derived from an EMBL/GenBank/DDBJ whole genome shotgun (WGS) entry which is preliminary data.</text>
</comment>
<evidence type="ECO:0000256" key="3">
    <source>
        <dbReference type="ARBA" id="ARBA00006576"/>
    </source>
</evidence>
<dbReference type="Gene3D" id="3.40.140.10">
    <property type="entry name" value="Cytidine Deaminase, domain 2"/>
    <property type="match status" value="1"/>
</dbReference>
<feature type="binding site" evidence="13">
    <location>
        <begin position="41"/>
        <end position="47"/>
    </location>
    <ligand>
        <name>substrate</name>
    </ligand>
</feature>
<evidence type="ECO:0000256" key="4">
    <source>
        <dbReference type="ARBA" id="ARBA00012783"/>
    </source>
</evidence>
<dbReference type="InterPro" id="IPR050202">
    <property type="entry name" value="Cyt/Deoxycyt_deaminase"/>
</dbReference>
<evidence type="ECO:0000256" key="11">
    <source>
        <dbReference type="ARBA" id="ARBA00049558"/>
    </source>
</evidence>
<sequence>MDEAALIQAATAVRQRAYVPYSHFAVGAAVATEIGIITGCNVENASYGLTLCAERNAIFSAIAQGAKQFTGLAVIADTAGPTAPCGACRQVLAEFMAPESPVILTNLQGQTQRTSVAALLPGAFTKGDLS</sequence>
<evidence type="ECO:0000313" key="17">
    <source>
        <dbReference type="EMBL" id="KRK73277.1"/>
    </source>
</evidence>
<dbReference type="Pfam" id="PF00383">
    <property type="entry name" value="dCMP_cyt_deam_1"/>
    <property type="match status" value="1"/>
</dbReference>
<evidence type="ECO:0000256" key="5">
    <source>
        <dbReference type="ARBA" id="ARBA00018266"/>
    </source>
</evidence>
<dbReference type="GO" id="GO:0005829">
    <property type="term" value="C:cytosol"/>
    <property type="evidence" value="ECO:0007669"/>
    <property type="project" value="TreeGrafter"/>
</dbReference>
<protein>
    <recommendedName>
        <fullName evidence="5 15">Cytidine deaminase</fullName>
        <ecNumber evidence="4 15">3.5.4.5</ecNumber>
    </recommendedName>
    <alternativeName>
        <fullName evidence="9 15">Cytidine aminohydrolase</fullName>
    </alternativeName>
</protein>
<dbReference type="Proteomes" id="UP000051804">
    <property type="component" value="Unassembled WGS sequence"/>
</dbReference>
<dbReference type="OrthoDB" id="9795347at2"/>
<dbReference type="PANTHER" id="PTHR11644:SF2">
    <property type="entry name" value="CYTIDINE DEAMINASE"/>
    <property type="match status" value="1"/>
</dbReference>
<dbReference type="InterPro" id="IPR006262">
    <property type="entry name" value="Cyt_deam_tetra"/>
</dbReference>
<keyword evidence="6 14" id="KW-0479">Metal-binding</keyword>
<evidence type="ECO:0000256" key="10">
    <source>
        <dbReference type="ARBA" id="ARBA00049252"/>
    </source>
</evidence>
<comment type="function">
    <text evidence="2 15">This enzyme scavenges exogenous and endogenous cytidine and 2'-deoxycytidine for UMP synthesis.</text>
</comment>
<comment type="catalytic activity">
    <reaction evidence="10 15">
        <text>2'-deoxycytidine + H2O + H(+) = 2'-deoxyuridine + NH4(+)</text>
        <dbReference type="Rhea" id="RHEA:13433"/>
        <dbReference type="ChEBI" id="CHEBI:15377"/>
        <dbReference type="ChEBI" id="CHEBI:15378"/>
        <dbReference type="ChEBI" id="CHEBI:15698"/>
        <dbReference type="ChEBI" id="CHEBI:16450"/>
        <dbReference type="ChEBI" id="CHEBI:28938"/>
        <dbReference type="EC" id="3.5.4.5"/>
    </reaction>
</comment>
<dbReference type="InterPro" id="IPR016193">
    <property type="entry name" value="Cytidine_deaminase-like"/>
</dbReference>
<dbReference type="PROSITE" id="PS00903">
    <property type="entry name" value="CYT_DCMP_DEAMINASES_1"/>
    <property type="match status" value="1"/>
</dbReference>
<dbReference type="InterPro" id="IPR016192">
    <property type="entry name" value="APOBEC/CMP_deaminase_Zn-bd"/>
</dbReference>
<dbReference type="STRING" id="1291734.FD02_GL001135"/>
<gene>
    <name evidence="17" type="ORF">FD02_GL001135</name>
</gene>
<evidence type="ECO:0000256" key="14">
    <source>
        <dbReference type="PIRSR" id="PIRSR606262-3"/>
    </source>
</evidence>
<organism evidence="17 18">
    <name type="scientific">Lacticaseibacillus nasuensis JCM 17158</name>
    <dbReference type="NCBI Taxonomy" id="1291734"/>
    <lineage>
        <taxon>Bacteria</taxon>
        <taxon>Bacillati</taxon>
        <taxon>Bacillota</taxon>
        <taxon>Bacilli</taxon>
        <taxon>Lactobacillales</taxon>
        <taxon>Lactobacillaceae</taxon>
        <taxon>Lacticaseibacillus</taxon>
    </lineage>
</organism>
<dbReference type="CDD" id="cd01283">
    <property type="entry name" value="cytidine_deaminase"/>
    <property type="match status" value="1"/>
</dbReference>
<feature type="binding site" evidence="14">
    <location>
        <position position="85"/>
    </location>
    <ligand>
        <name>Zn(2+)</name>
        <dbReference type="ChEBI" id="CHEBI:29105"/>
        <note>catalytic</note>
    </ligand>
</feature>
<dbReference type="GO" id="GO:0042802">
    <property type="term" value="F:identical protein binding"/>
    <property type="evidence" value="ECO:0007669"/>
    <property type="project" value="UniProtKB-ARBA"/>
</dbReference>
<feature type="domain" description="CMP/dCMP-type deaminase" evidence="16">
    <location>
        <begin position="1"/>
        <end position="127"/>
    </location>
</feature>
<dbReference type="RefSeq" id="WP_054723227.1">
    <property type="nucleotide sequence ID" value="NZ_AZDJ01000013.1"/>
</dbReference>
<dbReference type="NCBIfam" id="NF004064">
    <property type="entry name" value="PRK05578.1"/>
    <property type="match status" value="1"/>
</dbReference>
<dbReference type="GO" id="GO:0072527">
    <property type="term" value="P:pyrimidine-containing compound metabolic process"/>
    <property type="evidence" value="ECO:0007669"/>
    <property type="project" value="UniProtKB-ARBA"/>
</dbReference>
<comment type="catalytic activity">
    <reaction evidence="11 15">
        <text>cytidine + H2O + H(+) = uridine + NH4(+)</text>
        <dbReference type="Rhea" id="RHEA:16069"/>
        <dbReference type="ChEBI" id="CHEBI:15377"/>
        <dbReference type="ChEBI" id="CHEBI:15378"/>
        <dbReference type="ChEBI" id="CHEBI:16704"/>
        <dbReference type="ChEBI" id="CHEBI:17562"/>
        <dbReference type="ChEBI" id="CHEBI:28938"/>
        <dbReference type="EC" id="3.5.4.5"/>
    </reaction>
</comment>
<dbReference type="NCBIfam" id="TIGR01354">
    <property type="entry name" value="cyt_deam_tetra"/>
    <property type="match status" value="1"/>
</dbReference>
<dbReference type="EC" id="3.5.4.5" evidence="4 15"/>
<dbReference type="GO" id="GO:0004126">
    <property type="term" value="F:cytidine deaminase activity"/>
    <property type="evidence" value="ECO:0007669"/>
    <property type="project" value="UniProtKB-UniRule"/>
</dbReference>
<dbReference type="AlphaFoldDB" id="A0A0R1JPP1"/>
<evidence type="ECO:0000259" key="16">
    <source>
        <dbReference type="PROSITE" id="PS51747"/>
    </source>
</evidence>
<feature type="binding site" evidence="14">
    <location>
        <position position="88"/>
    </location>
    <ligand>
        <name>Zn(2+)</name>
        <dbReference type="ChEBI" id="CHEBI:29105"/>
        <note>catalytic</note>
    </ligand>
</feature>
<accession>A0A0R1JPP1</accession>
<evidence type="ECO:0000256" key="12">
    <source>
        <dbReference type="PIRSR" id="PIRSR606262-1"/>
    </source>
</evidence>
<dbReference type="PATRIC" id="fig|1291734.4.peg.1165"/>
<keyword evidence="8 14" id="KW-0862">Zinc</keyword>
<evidence type="ECO:0000256" key="8">
    <source>
        <dbReference type="ARBA" id="ARBA00022833"/>
    </source>
</evidence>
<evidence type="ECO:0000256" key="9">
    <source>
        <dbReference type="ARBA" id="ARBA00032005"/>
    </source>
</evidence>
<evidence type="ECO:0000256" key="6">
    <source>
        <dbReference type="ARBA" id="ARBA00022723"/>
    </source>
</evidence>
<feature type="active site" description="Proton donor" evidence="12">
    <location>
        <position position="54"/>
    </location>
</feature>
<evidence type="ECO:0000256" key="13">
    <source>
        <dbReference type="PIRSR" id="PIRSR606262-2"/>
    </source>
</evidence>
<dbReference type="PANTHER" id="PTHR11644">
    <property type="entry name" value="CYTIDINE DEAMINASE"/>
    <property type="match status" value="1"/>
</dbReference>